<gene>
    <name evidence="3" type="ORF">ABDJ38_00130</name>
</gene>
<dbReference type="InterPro" id="IPR052169">
    <property type="entry name" value="CW_Biosynth-Accessory"/>
</dbReference>
<organism evidence="3 4">
    <name type="scientific">Aurantiacibacter flavus</name>
    <dbReference type="NCBI Taxonomy" id="3145232"/>
    <lineage>
        <taxon>Bacteria</taxon>
        <taxon>Pseudomonadati</taxon>
        <taxon>Pseudomonadota</taxon>
        <taxon>Alphaproteobacteria</taxon>
        <taxon>Sphingomonadales</taxon>
        <taxon>Erythrobacteraceae</taxon>
        <taxon>Aurantiacibacter</taxon>
    </lineage>
</organism>
<dbReference type="GO" id="GO:0016787">
    <property type="term" value="F:hydrolase activity"/>
    <property type="evidence" value="ECO:0007669"/>
    <property type="project" value="UniProtKB-KW"/>
</dbReference>
<dbReference type="SMART" id="SM00854">
    <property type="entry name" value="PGA_cap"/>
    <property type="match status" value="1"/>
</dbReference>
<protein>
    <submittedName>
        <fullName evidence="3">CapA family protein</fullName>
        <ecNumber evidence="3">3.1.-.-</ecNumber>
    </submittedName>
</protein>
<dbReference type="PANTHER" id="PTHR33393:SF13">
    <property type="entry name" value="PGA BIOSYNTHESIS PROTEIN CAPA"/>
    <property type="match status" value="1"/>
</dbReference>
<dbReference type="RefSeq" id="WP_346783043.1">
    <property type="nucleotide sequence ID" value="NZ_JBDLBR010000001.1"/>
</dbReference>
<evidence type="ECO:0000313" key="3">
    <source>
        <dbReference type="EMBL" id="MEN7535580.1"/>
    </source>
</evidence>
<accession>A0ABV0CV34</accession>
<feature type="domain" description="Capsule synthesis protein CapA" evidence="2">
    <location>
        <begin position="7"/>
        <end position="260"/>
    </location>
</feature>
<evidence type="ECO:0000256" key="1">
    <source>
        <dbReference type="ARBA" id="ARBA00005662"/>
    </source>
</evidence>
<dbReference type="Pfam" id="PF09587">
    <property type="entry name" value="PGA_cap"/>
    <property type="match status" value="1"/>
</dbReference>
<keyword evidence="3" id="KW-0378">Hydrolase</keyword>
<dbReference type="CDD" id="cd07381">
    <property type="entry name" value="MPP_CapA"/>
    <property type="match status" value="1"/>
</dbReference>
<sequence length="373" mass="39252">MELEEISILFTGDLVLDEPDAAYWLDGLAPALRDADLSLGHLEVPHTGCRHEAIGDVPAPGAPPENLAAIAHAGIGMVSLAGNHIADCGAEGIADTIAGLKSSGILYAGAGAHLAEARKPAIAEVKGCRIGMLSYNCVGPELSWAGESSAGCAFLPMETADGSAVTPQADLTSVSPAAIEILEKDIRSASQDADVVIVALHKGIVHTPVTLAPYERPIAHAAVDAGAHIVISHHAHITRGVEFYRGRPIYHGLGNGCVVTRALSPEQDHPDRAAWARKRREMFGFEPDPAYHLAPFHPEAVNAFLGRIRIARDGSVEAGIVPVFIEPPGRPVLARESKSREICDYLEAITSGAGLPEISVLDDGRIVPRELVG</sequence>
<evidence type="ECO:0000313" key="4">
    <source>
        <dbReference type="Proteomes" id="UP001484535"/>
    </source>
</evidence>
<dbReference type="SUPFAM" id="SSF56300">
    <property type="entry name" value="Metallo-dependent phosphatases"/>
    <property type="match status" value="1"/>
</dbReference>
<keyword evidence="4" id="KW-1185">Reference proteome</keyword>
<dbReference type="InterPro" id="IPR029052">
    <property type="entry name" value="Metallo-depent_PP-like"/>
</dbReference>
<proteinExistence type="inferred from homology"/>
<dbReference type="Gene3D" id="3.60.21.10">
    <property type="match status" value="1"/>
</dbReference>
<dbReference type="PANTHER" id="PTHR33393">
    <property type="entry name" value="POLYGLUTAMINE SYNTHESIS ACCESSORY PROTEIN RV0574C-RELATED"/>
    <property type="match status" value="1"/>
</dbReference>
<name>A0ABV0CV34_9SPHN</name>
<dbReference type="EMBL" id="JBDLBR010000001">
    <property type="protein sequence ID" value="MEN7535580.1"/>
    <property type="molecule type" value="Genomic_DNA"/>
</dbReference>
<reference evidence="3 4" key="1">
    <citation type="submission" date="2024-05" db="EMBL/GenBank/DDBJ databases">
        <authorList>
            <person name="Park S."/>
        </authorList>
    </citation>
    <scope>NUCLEOTIDE SEQUENCE [LARGE SCALE GENOMIC DNA]</scope>
    <source>
        <strain evidence="3 4">DGU5</strain>
    </source>
</reference>
<evidence type="ECO:0000259" key="2">
    <source>
        <dbReference type="SMART" id="SM00854"/>
    </source>
</evidence>
<dbReference type="Proteomes" id="UP001484535">
    <property type="component" value="Unassembled WGS sequence"/>
</dbReference>
<dbReference type="EC" id="3.1.-.-" evidence="3"/>
<comment type="similarity">
    <text evidence="1">Belongs to the CapA family.</text>
</comment>
<comment type="caution">
    <text evidence="3">The sequence shown here is derived from an EMBL/GenBank/DDBJ whole genome shotgun (WGS) entry which is preliminary data.</text>
</comment>
<dbReference type="InterPro" id="IPR019079">
    <property type="entry name" value="Capsule_synth_CapA"/>
</dbReference>